<dbReference type="AlphaFoldDB" id="D2W6R4"/>
<dbReference type="RefSeq" id="XP_002667982.1">
    <property type="nucleotide sequence ID" value="XM_002667936.1"/>
</dbReference>
<evidence type="ECO:0000313" key="2">
    <source>
        <dbReference type="Proteomes" id="UP000006671"/>
    </source>
</evidence>
<dbReference type="GeneID" id="8847820"/>
<dbReference type="EMBL" id="GG739519">
    <property type="protein sequence ID" value="EFC35238.1"/>
    <property type="molecule type" value="Genomic_DNA"/>
</dbReference>
<organism evidence="2">
    <name type="scientific">Naegleria gruberi</name>
    <name type="common">Amoeba</name>
    <dbReference type="NCBI Taxonomy" id="5762"/>
    <lineage>
        <taxon>Eukaryota</taxon>
        <taxon>Discoba</taxon>
        <taxon>Heterolobosea</taxon>
        <taxon>Tetramitia</taxon>
        <taxon>Eutetramitia</taxon>
        <taxon>Vahlkampfiidae</taxon>
        <taxon>Naegleria</taxon>
    </lineage>
</organism>
<name>D2W6R4_NAEGR</name>
<dbReference type="Proteomes" id="UP000006671">
    <property type="component" value="Unassembled WGS sequence"/>
</dbReference>
<proteinExistence type="predicted"/>
<dbReference type="VEuPathDB" id="AmoebaDB:NAEGRDRAFT_77108"/>
<keyword evidence="2" id="KW-1185">Reference proteome</keyword>
<protein>
    <submittedName>
        <fullName evidence="1">Predicted protein</fullName>
    </submittedName>
</protein>
<sequence>MFHFGGIIMDSQLTITCIRIINWVKDNLIKVNTIKPIIEENDLLSFIFILGISEEIELIHKKVEESSQIVVHGFGSDFTFVGRGVVLEKFNSCYENYYNSLNNNGQVDRDNVIFPFIAAAPGIGKSRMMKEIGIQMFHNKQFFPLFTSFGNATKFDEPLELNPINGLCIRIIYSLLCAFKGKNNAGAFYELVSKWYNYFGNRNVYDLQTILKVCKQLISPKEELNFFLGMEYKFLINVVNLAY</sequence>
<reference evidence="1 2" key="1">
    <citation type="journal article" date="2010" name="Cell">
        <title>The genome of Naegleria gruberi illuminates early eukaryotic versatility.</title>
        <authorList>
            <person name="Fritz-Laylin L.K."/>
            <person name="Prochnik S.E."/>
            <person name="Ginger M.L."/>
            <person name="Dacks J.B."/>
            <person name="Carpenter M.L."/>
            <person name="Field M.C."/>
            <person name="Kuo A."/>
            <person name="Paredez A."/>
            <person name="Chapman J."/>
            <person name="Pham J."/>
            <person name="Shu S."/>
            <person name="Neupane R."/>
            <person name="Cipriano M."/>
            <person name="Mancuso J."/>
            <person name="Tu H."/>
            <person name="Salamov A."/>
            <person name="Lindquist E."/>
            <person name="Shapiro H."/>
            <person name="Lucas S."/>
            <person name="Grigoriev I.V."/>
            <person name="Cande W.Z."/>
            <person name="Fulton C."/>
            <person name="Rokhsar D.S."/>
            <person name="Dawson S.C."/>
        </authorList>
    </citation>
    <scope>NUCLEOTIDE SEQUENCE [LARGE SCALE GENOMIC DNA]</scope>
    <source>
        <strain evidence="1 2">NEG-M</strain>
    </source>
</reference>
<evidence type="ECO:0000313" key="1">
    <source>
        <dbReference type="EMBL" id="EFC35238.1"/>
    </source>
</evidence>
<dbReference type="InParanoid" id="D2W6R4"/>
<accession>D2W6R4</accession>
<dbReference type="KEGG" id="ngr:NAEGRDRAFT_77108"/>
<dbReference type="OrthoDB" id="2429079at2759"/>
<gene>
    <name evidence="1" type="ORF">NAEGRDRAFT_77108</name>
</gene>